<dbReference type="InterPro" id="IPR008775">
    <property type="entry name" value="Phytyl_CoA_dOase-like"/>
</dbReference>
<dbReference type="Proteomes" id="UP000634229">
    <property type="component" value="Unassembled WGS sequence"/>
</dbReference>
<gene>
    <name evidence="1" type="ORF">JK363_28440</name>
</gene>
<name>A0ABS1NKA7_9ACTN</name>
<dbReference type="RefSeq" id="WP_201878711.1">
    <property type="nucleotide sequence ID" value="NZ_JAERRF010000020.1"/>
</dbReference>
<dbReference type="GO" id="GO:0051213">
    <property type="term" value="F:dioxygenase activity"/>
    <property type="evidence" value="ECO:0007669"/>
    <property type="project" value="UniProtKB-KW"/>
</dbReference>
<keyword evidence="1" id="KW-0560">Oxidoreductase</keyword>
<proteinExistence type="predicted"/>
<comment type="caution">
    <text evidence="1">The sequence shown here is derived from an EMBL/GenBank/DDBJ whole genome shotgun (WGS) entry which is preliminary data.</text>
</comment>
<dbReference type="Pfam" id="PF05721">
    <property type="entry name" value="PhyH"/>
    <property type="match status" value="1"/>
</dbReference>
<dbReference type="PANTHER" id="PTHR20883">
    <property type="entry name" value="PHYTANOYL-COA DIOXYGENASE DOMAIN CONTAINING 1"/>
    <property type="match status" value="1"/>
</dbReference>
<dbReference type="PANTHER" id="PTHR20883:SF46">
    <property type="entry name" value="PHYTANOYL-COA HYDROXYLASE"/>
    <property type="match status" value="1"/>
</dbReference>
<keyword evidence="1" id="KW-0223">Dioxygenase</keyword>
<sequence>MDTALVTTVADTFARDGHAVVGQLLTSAETAAYLAIYDRFLTGEIDAGDRRADLGDGAARSDGAVENITQIMWPSVLCPELLDLPLHDRALAVARNLIGQDAELDFDMLINKAPGTVTVTPWHQDAAYWVKLPDRRAVSMWVALDEAVLDNGCMWYVTGSHSMPLRPHRPSGNGGRALECDCSEDEPGAISVPLAAGSAAVHAGGTLHYSRGNATSDRQRRAYILNFRPAAMIAMEREQGMDHGLTDNECKVRNTDA</sequence>
<organism evidence="1 2">
    <name type="scientific">Streptomyces coffeae</name>
    <dbReference type="NCBI Taxonomy" id="621382"/>
    <lineage>
        <taxon>Bacteria</taxon>
        <taxon>Bacillati</taxon>
        <taxon>Actinomycetota</taxon>
        <taxon>Actinomycetes</taxon>
        <taxon>Kitasatosporales</taxon>
        <taxon>Streptomycetaceae</taxon>
        <taxon>Streptomyces</taxon>
    </lineage>
</organism>
<keyword evidence="2" id="KW-1185">Reference proteome</keyword>
<accession>A0ABS1NKA7</accession>
<protein>
    <submittedName>
        <fullName evidence="1">Phytanoyl-CoA dioxygenase family protein</fullName>
    </submittedName>
</protein>
<dbReference type="EMBL" id="JAERRF010000020">
    <property type="protein sequence ID" value="MBL1100536.1"/>
    <property type="molecule type" value="Genomic_DNA"/>
</dbReference>
<evidence type="ECO:0000313" key="1">
    <source>
        <dbReference type="EMBL" id="MBL1100536.1"/>
    </source>
</evidence>
<dbReference type="SUPFAM" id="SSF51197">
    <property type="entry name" value="Clavaminate synthase-like"/>
    <property type="match status" value="1"/>
</dbReference>
<reference evidence="1 2" key="1">
    <citation type="submission" date="2021-01" db="EMBL/GenBank/DDBJ databases">
        <title>WGS of actinomycetes isolated from Thailand.</title>
        <authorList>
            <person name="Thawai C."/>
        </authorList>
    </citation>
    <scope>NUCLEOTIDE SEQUENCE [LARGE SCALE GENOMIC DNA]</scope>
    <source>
        <strain evidence="1 2">CA1R205</strain>
    </source>
</reference>
<dbReference type="Gene3D" id="2.60.120.620">
    <property type="entry name" value="q2cbj1_9rhob like domain"/>
    <property type="match status" value="1"/>
</dbReference>
<evidence type="ECO:0000313" key="2">
    <source>
        <dbReference type="Proteomes" id="UP000634229"/>
    </source>
</evidence>